<evidence type="ECO:0000256" key="1">
    <source>
        <dbReference type="SAM" id="Phobius"/>
    </source>
</evidence>
<protein>
    <submittedName>
        <fullName evidence="2">Uncharacterized protein</fullName>
    </submittedName>
</protein>
<proteinExistence type="predicted"/>
<dbReference type="RefSeq" id="WP_394820297.1">
    <property type="nucleotide sequence ID" value="NZ_JAWJZY010000005.1"/>
</dbReference>
<organism evidence="2 3">
    <name type="scientific">Sorlinia euscelidii</name>
    <dbReference type="NCBI Taxonomy" id="3081148"/>
    <lineage>
        <taxon>Bacteria</taxon>
        <taxon>Pseudomonadati</taxon>
        <taxon>Pseudomonadota</taxon>
        <taxon>Alphaproteobacteria</taxon>
        <taxon>Acetobacterales</taxon>
        <taxon>Acetobacteraceae</taxon>
        <taxon>Sorlinia</taxon>
    </lineage>
</organism>
<feature type="transmembrane region" description="Helical" evidence="1">
    <location>
        <begin position="72"/>
        <end position="92"/>
    </location>
</feature>
<keyword evidence="1" id="KW-0472">Membrane</keyword>
<reference evidence="2 3" key="1">
    <citation type="submission" date="2023-10" db="EMBL/GenBank/DDBJ databases">
        <title>Sorlinia euscelidii gen. nov., sp. nov., an acetic acid bacteria isolated from the gut of Euscelidius variegatus emitter.</title>
        <authorList>
            <person name="Michoud G."/>
            <person name="Marasco R."/>
            <person name="Seferji K."/>
            <person name="Gonella E."/>
            <person name="Garuglieri E."/>
            <person name="Alma A."/>
            <person name="Mapelli F."/>
            <person name="Borin S."/>
            <person name="Daffonchio D."/>
            <person name="Crotti E."/>
        </authorList>
    </citation>
    <scope>NUCLEOTIDE SEQUENCE [LARGE SCALE GENOMIC DNA]</scope>
    <source>
        <strain evidence="2 3">EV16P</strain>
    </source>
</reference>
<keyword evidence="3" id="KW-1185">Reference proteome</keyword>
<sequence>MTPKKGGPHPQPTVMDWVKREKSAASACAGFVLFAISVTYSHGDELLRVVTEGASACAFTCAIILEKKPIARVLYALFLFAALLLIMLDVNISSQLSQLRSEETFEPSAD</sequence>
<gene>
    <name evidence="2" type="ORF">DOFOFD_10795</name>
</gene>
<comment type="caution">
    <text evidence="2">The sequence shown here is derived from an EMBL/GenBank/DDBJ whole genome shotgun (WGS) entry which is preliminary data.</text>
</comment>
<dbReference type="Proteomes" id="UP001312908">
    <property type="component" value="Unassembled WGS sequence"/>
</dbReference>
<evidence type="ECO:0000313" key="2">
    <source>
        <dbReference type="EMBL" id="MEE8659493.1"/>
    </source>
</evidence>
<name>A0ABU7U463_9PROT</name>
<evidence type="ECO:0000313" key="3">
    <source>
        <dbReference type="Proteomes" id="UP001312908"/>
    </source>
</evidence>
<keyword evidence="1" id="KW-0812">Transmembrane</keyword>
<keyword evidence="1" id="KW-1133">Transmembrane helix</keyword>
<dbReference type="EMBL" id="JAWJZY010000005">
    <property type="protein sequence ID" value="MEE8659493.1"/>
    <property type="molecule type" value="Genomic_DNA"/>
</dbReference>
<accession>A0ABU7U463</accession>